<dbReference type="SUPFAM" id="SSF56954">
    <property type="entry name" value="Outer membrane efflux proteins (OEP)"/>
    <property type="match status" value="1"/>
</dbReference>
<dbReference type="STRING" id="223786.SAMN05216234_10958"/>
<dbReference type="Gene3D" id="1.20.1600.10">
    <property type="entry name" value="Outer membrane efflux proteins (OEP)"/>
    <property type="match status" value="1"/>
</dbReference>
<dbReference type="EMBL" id="FOXB01000009">
    <property type="protein sequence ID" value="SFP19096.1"/>
    <property type="molecule type" value="Genomic_DNA"/>
</dbReference>
<proteinExistence type="predicted"/>
<name>A0A1I5NCJ1_9BACT</name>
<evidence type="ECO:0008006" key="3">
    <source>
        <dbReference type="Google" id="ProtNLM"/>
    </source>
</evidence>
<accession>A0A1I5NCJ1</accession>
<keyword evidence="2" id="KW-1185">Reference proteome</keyword>
<gene>
    <name evidence="1" type="ORF">SAMN05216234_10958</name>
</gene>
<dbReference type="OrthoDB" id="5333027at2"/>
<dbReference type="AlphaFoldDB" id="A0A1I5NCJ1"/>
<evidence type="ECO:0000313" key="1">
    <source>
        <dbReference type="EMBL" id="SFP19096.1"/>
    </source>
</evidence>
<dbReference type="RefSeq" id="WP_092911673.1">
    <property type="nucleotide sequence ID" value="NZ_FOXB01000009.1"/>
</dbReference>
<organism evidence="1 2">
    <name type="scientific">Hydrogenimonas thermophila</name>
    <dbReference type="NCBI Taxonomy" id="223786"/>
    <lineage>
        <taxon>Bacteria</taxon>
        <taxon>Pseudomonadati</taxon>
        <taxon>Campylobacterota</taxon>
        <taxon>Epsilonproteobacteria</taxon>
        <taxon>Campylobacterales</taxon>
        <taxon>Hydrogenimonadaceae</taxon>
        <taxon>Hydrogenimonas</taxon>
    </lineage>
</organism>
<protein>
    <recommendedName>
        <fullName evidence="3">Outer membrane protein TolC</fullName>
    </recommendedName>
</protein>
<dbReference type="Proteomes" id="UP000199227">
    <property type="component" value="Unassembled WGS sequence"/>
</dbReference>
<reference evidence="1 2" key="1">
    <citation type="submission" date="2016-10" db="EMBL/GenBank/DDBJ databases">
        <authorList>
            <person name="de Groot N.N."/>
        </authorList>
    </citation>
    <scope>NUCLEOTIDE SEQUENCE [LARGE SCALE GENOMIC DNA]</scope>
    <source>
        <strain evidence="1 2">EP1-55-1</strain>
    </source>
</reference>
<sequence length="394" mass="44967">MRYLFIMLVPALIFADSISTLFDRVKQSDLYKSRSEAIDAEFEQKRASVYNDGWRVGGDLTYADVKDGSDSGTEYSVSIGKDFMLSGSKIEALLKEEKNYAKMLKEIEKNRIKARLWQLYGSYCITMKALQAKGELGVIYDEMNRYIDKGVRFGEFDASKSIMAHLALENLNLQISELDSRLQEYEAQIEAIVPFDGQFECRRLRPDFNKLFDPKYSALWPMLEGKVTSAKKMVELSGNRTQTLGIDGTYVDEIDTRRYVLSLSIPLAFGSKNEAERAAAMHTFAAARHELEAFQKRYAQDTKALETRLDIYRNHVSNTESSIKLSTDTLISQSRMRFVAGEESFISMLKAAETKLQMIETILDLKTKRHEAVSNYLYNYAIDPERVSLAPSCR</sequence>
<evidence type="ECO:0000313" key="2">
    <source>
        <dbReference type="Proteomes" id="UP000199227"/>
    </source>
</evidence>